<evidence type="ECO:0000313" key="3">
    <source>
        <dbReference type="EMBL" id="CAB4825313.1"/>
    </source>
</evidence>
<evidence type="ECO:0000259" key="2">
    <source>
        <dbReference type="Pfam" id="PF14240"/>
    </source>
</evidence>
<proteinExistence type="predicted"/>
<gene>
    <name evidence="3" type="ORF">UFOPK3046_01972</name>
</gene>
<sequence length="407" mass="41843">MHSRTIISSFLITAALLSAVAACTSSDTTPTTVSPKTTSTDGEPTQHAFEADHFESGAIVGDVVTEDCTLSGGTVTKCQRVTIAGYPSSYKVGPFCPGTITTPAEEAGIWFDGNGVYNLDGNFIANLSTFYNDDEWHMYDSDGNVKVTNTQEAFEGAARPDVDPLYQNHCVQGRLEWLPGGVPVETTVLIPAQPVKAASASSSHPGNLGVTLDGVVIAESAPVSAILGAHTIAAFDDCGGHYNPIAGYHLHGAMGCGHLQDDHVKGETAMFGYAIDGYPIHLPLDDADLATADLDECNGHSSASEGYHYHANSAAKNAVLPCLMGEFVSTAAEGQPQGAPGGAQGGATPPAMSPADLSSAAAKLGVTVHELEDALADGPNSNPETVAAVLGVSVADLNAALPPRPEG</sequence>
<feature type="region of interest" description="Disordered" evidence="1">
    <location>
        <begin position="26"/>
        <end position="45"/>
    </location>
</feature>
<dbReference type="InterPro" id="IPR025924">
    <property type="entry name" value="YHYH_dom"/>
</dbReference>
<dbReference type="PROSITE" id="PS51257">
    <property type="entry name" value="PROKAR_LIPOPROTEIN"/>
    <property type="match status" value="1"/>
</dbReference>
<name>A0A6J6ZXJ0_9ZZZZ</name>
<dbReference type="AlphaFoldDB" id="A0A6J6ZXJ0"/>
<feature type="region of interest" description="Disordered" evidence="1">
    <location>
        <begin position="333"/>
        <end position="355"/>
    </location>
</feature>
<organism evidence="3">
    <name type="scientific">freshwater metagenome</name>
    <dbReference type="NCBI Taxonomy" id="449393"/>
    <lineage>
        <taxon>unclassified sequences</taxon>
        <taxon>metagenomes</taxon>
        <taxon>ecological metagenomes</taxon>
    </lineage>
</organism>
<accession>A0A6J6ZXJ0</accession>
<evidence type="ECO:0000256" key="1">
    <source>
        <dbReference type="SAM" id="MobiDB-lite"/>
    </source>
</evidence>
<dbReference type="EMBL" id="CAFAAQ010000261">
    <property type="protein sequence ID" value="CAB4825313.1"/>
    <property type="molecule type" value="Genomic_DNA"/>
</dbReference>
<dbReference type="Pfam" id="PF14240">
    <property type="entry name" value="YHYH"/>
    <property type="match status" value="1"/>
</dbReference>
<feature type="domain" description="YHYH" evidence="2">
    <location>
        <begin position="189"/>
        <end position="284"/>
    </location>
</feature>
<feature type="compositionally biased region" description="Low complexity" evidence="1">
    <location>
        <begin position="26"/>
        <end position="41"/>
    </location>
</feature>
<protein>
    <submittedName>
        <fullName evidence="3">Unannotated protein</fullName>
    </submittedName>
</protein>
<reference evidence="3" key="1">
    <citation type="submission" date="2020-05" db="EMBL/GenBank/DDBJ databases">
        <authorList>
            <person name="Chiriac C."/>
            <person name="Salcher M."/>
            <person name="Ghai R."/>
            <person name="Kavagutti S V."/>
        </authorList>
    </citation>
    <scope>NUCLEOTIDE SEQUENCE</scope>
</reference>